<keyword evidence="11 12" id="KW-0472">Membrane</keyword>
<evidence type="ECO:0000256" key="4">
    <source>
        <dbReference type="ARBA" id="ARBA00022475"/>
    </source>
</evidence>
<protein>
    <recommendedName>
        <fullName evidence="3">histidine kinase</fullName>
        <ecNumber evidence="3">2.7.13.3</ecNumber>
    </recommendedName>
</protein>
<evidence type="ECO:0000256" key="9">
    <source>
        <dbReference type="ARBA" id="ARBA00022989"/>
    </source>
</evidence>
<dbReference type="EMBL" id="CP155573">
    <property type="protein sequence ID" value="XFO69078.1"/>
    <property type="molecule type" value="Genomic_DNA"/>
</dbReference>
<name>A0ABZ3IUI6_9FIRM</name>
<reference evidence="14" key="1">
    <citation type="submission" date="2024-05" db="EMBL/GenBank/DDBJ databases">
        <title>Isolation and characterization of Sporomusa carbonis sp. nov., a carboxydotrophic hydrogenogen in the genus of Sporomusa isolated from a charcoal burning pile.</title>
        <authorList>
            <person name="Boeer T."/>
            <person name="Rosenbaum F."/>
            <person name="Eysell L."/>
            <person name="Mueller V."/>
            <person name="Daniel R."/>
            <person name="Poehlein A."/>
        </authorList>
    </citation>
    <scope>NUCLEOTIDE SEQUENCE [LARGE SCALE GENOMIC DNA]</scope>
    <source>
        <strain evidence="14">DSM 10669</strain>
    </source>
</reference>
<proteinExistence type="predicted"/>
<dbReference type="Pfam" id="PF02743">
    <property type="entry name" value="dCache_1"/>
    <property type="match status" value="1"/>
</dbReference>
<keyword evidence="9 12" id="KW-1133">Transmembrane helix</keyword>
<dbReference type="SUPFAM" id="SSF55874">
    <property type="entry name" value="ATPase domain of HSP90 chaperone/DNA topoisomerase II/histidine kinase"/>
    <property type="match status" value="1"/>
</dbReference>
<evidence type="ECO:0000256" key="3">
    <source>
        <dbReference type="ARBA" id="ARBA00012438"/>
    </source>
</evidence>
<dbReference type="Gene3D" id="3.30.565.10">
    <property type="entry name" value="Histidine kinase-like ATPase, C-terminal domain"/>
    <property type="match status" value="1"/>
</dbReference>
<dbReference type="InterPro" id="IPR004358">
    <property type="entry name" value="Sig_transdc_His_kin-like_C"/>
</dbReference>
<dbReference type="InterPro" id="IPR003660">
    <property type="entry name" value="HAMP_dom"/>
</dbReference>
<dbReference type="PANTHER" id="PTHR34220">
    <property type="entry name" value="SENSOR HISTIDINE KINASE YPDA"/>
    <property type="match status" value="1"/>
</dbReference>
<dbReference type="Proteomes" id="UP000216752">
    <property type="component" value="Chromosome"/>
</dbReference>
<comment type="catalytic activity">
    <reaction evidence="1">
        <text>ATP + protein L-histidine = ADP + protein N-phospho-L-histidine.</text>
        <dbReference type="EC" id="2.7.13.3"/>
    </reaction>
</comment>
<evidence type="ECO:0000313" key="15">
    <source>
        <dbReference type="Proteomes" id="UP000216752"/>
    </source>
</evidence>
<keyword evidence="4" id="KW-1003">Cell membrane</keyword>
<dbReference type="Pfam" id="PF06580">
    <property type="entry name" value="His_kinase"/>
    <property type="match status" value="1"/>
</dbReference>
<dbReference type="PROSITE" id="PS50885">
    <property type="entry name" value="HAMP"/>
    <property type="match status" value="1"/>
</dbReference>
<accession>A0ABZ3IUI6</accession>
<dbReference type="Pfam" id="PF02518">
    <property type="entry name" value="HATPase_c"/>
    <property type="match status" value="1"/>
</dbReference>
<keyword evidence="5" id="KW-0597">Phosphoprotein</keyword>
<dbReference type="Gene3D" id="1.10.8.500">
    <property type="entry name" value="HAMP domain in histidine kinase"/>
    <property type="match status" value="1"/>
</dbReference>
<keyword evidence="10" id="KW-0902">Two-component regulatory system</keyword>
<organism evidence="14 15">
    <name type="scientific">Sporomusa silvacetica DSM 10669</name>
    <dbReference type="NCBI Taxonomy" id="1123289"/>
    <lineage>
        <taxon>Bacteria</taxon>
        <taxon>Bacillati</taxon>
        <taxon>Bacillota</taxon>
        <taxon>Negativicutes</taxon>
        <taxon>Selenomonadales</taxon>
        <taxon>Sporomusaceae</taxon>
        <taxon>Sporomusa</taxon>
    </lineage>
</organism>
<dbReference type="Gene3D" id="3.30.450.20">
    <property type="entry name" value="PAS domain"/>
    <property type="match status" value="2"/>
</dbReference>
<feature type="transmembrane region" description="Helical" evidence="12">
    <location>
        <begin position="304"/>
        <end position="327"/>
    </location>
</feature>
<evidence type="ECO:0000256" key="1">
    <source>
        <dbReference type="ARBA" id="ARBA00000085"/>
    </source>
</evidence>
<evidence type="ECO:0000259" key="13">
    <source>
        <dbReference type="PROSITE" id="PS50885"/>
    </source>
</evidence>
<dbReference type="InterPro" id="IPR036890">
    <property type="entry name" value="HATPase_C_sf"/>
</dbReference>
<keyword evidence="15" id="KW-1185">Reference proteome</keyword>
<dbReference type="CDD" id="cd18773">
    <property type="entry name" value="PDC1_HK_sensor"/>
    <property type="match status" value="1"/>
</dbReference>
<sequence length="615" mass="69065">MIKSLLKFISETIWLKDQLLTAKLFTFSAVIVIIPMIVVGVISYYRSSTIVESEARIYSWQINEQVKTQIEYYLRDVEINSLKILNDHDMINFLKAGEVTGTTSPKSREAVRALLENTAYSRSDISSVAVVIDGFEVIDSLGYRGPYPASELAKEYWYASVPGNGNSMLVSRMSKLGDKQEPVITIARRIYSPQTLEPIGMLIIDVNFRHIQDIADKVNAFGKSSFYILDAEGHYVYHSDSSRIGRRSDILNLESILSLQDNSFISEQDQVVILNHSSALGWRFVTAIPREELFKGTTHIGSTIFWTVVITLFIAYVLGVSFASTLIRPIRRLQRFMKSVQVGDFSRRVPVESSDEIGQLTNGFNQMVEKLSALMEEVYFSKLRETEMTLGQKEMELKVLQSQINPHFLCNSLETIRGMALEQNMGDIAAMSASLGTLLRYNLKTVSPTVTLQEEVNFCTVYLKIQQYRFDKNVKYCFDIPQWALNAMIVKFSLQPLVENCFVHSVGAGPEPTRIMIAAYQEAGNLIIKVADTGVGMAECVLDQIKQKLSSKEINDGGTHIGIVNVHRRIINLFGSNYGVTVDSIPGQGTTVLVKLPLIHKDEGGDQHEQYSYCG</sequence>
<dbReference type="RefSeq" id="WP_094604460.1">
    <property type="nucleotide sequence ID" value="NZ_CP155573.1"/>
</dbReference>
<keyword evidence="6" id="KW-0808">Transferase</keyword>
<comment type="subcellular location">
    <subcellularLocation>
        <location evidence="2">Cell membrane</location>
        <topology evidence="2">Multi-pass membrane protein</topology>
    </subcellularLocation>
</comment>
<keyword evidence="7 12" id="KW-0812">Transmembrane</keyword>
<dbReference type="SUPFAM" id="SSF158472">
    <property type="entry name" value="HAMP domain-like"/>
    <property type="match status" value="1"/>
</dbReference>
<gene>
    <name evidence="14" type="ORF">SPSIL_053070</name>
</gene>
<feature type="domain" description="HAMP" evidence="13">
    <location>
        <begin position="324"/>
        <end position="376"/>
    </location>
</feature>
<evidence type="ECO:0000256" key="11">
    <source>
        <dbReference type="ARBA" id="ARBA00023136"/>
    </source>
</evidence>
<dbReference type="EC" id="2.7.13.3" evidence="3"/>
<evidence type="ECO:0000256" key="10">
    <source>
        <dbReference type="ARBA" id="ARBA00023012"/>
    </source>
</evidence>
<dbReference type="PANTHER" id="PTHR34220:SF7">
    <property type="entry name" value="SENSOR HISTIDINE KINASE YPDA"/>
    <property type="match status" value="1"/>
</dbReference>
<dbReference type="Pfam" id="PF00672">
    <property type="entry name" value="HAMP"/>
    <property type="match status" value="1"/>
</dbReference>
<evidence type="ECO:0000256" key="12">
    <source>
        <dbReference type="SAM" id="Phobius"/>
    </source>
</evidence>
<evidence type="ECO:0000256" key="2">
    <source>
        <dbReference type="ARBA" id="ARBA00004651"/>
    </source>
</evidence>
<evidence type="ECO:0000256" key="6">
    <source>
        <dbReference type="ARBA" id="ARBA00022679"/>
    </source>
</evidence>
<evidence type="ECO:0000256" key="7">
    <source>
        <dbReference type="ARBA" id="ARBA00022692"/>
    </source>
</evidence>
<keyword evidence="8" id="KW-0418">Kinase</keyword>
<dbReference type="PRINTS" id="PR00344">
    <property type="entry name" value="BCTRLSENSOR"/>
</dbReference>
<dbReference type="InterPro" id="IPR010559">
    <property type="entry name" value="Sig_transdc_His_kin_internal"/>
</dbReference>
<evidence type="ECO:0000256" key="8">
    <source>
        <dbReference type="ARBA" id="ARBA00022777"/>
    </source>
</evidence>
<dbReference type="CDD" id="cd06225">
    <property type="entry name" value="HAMP"/>
    <property type="match status" value="1"/>
</dbReference>
<evidence type="ECO:0000313" key="14">
    <source>
        <dbReference type="EMBL" id="XFO69078.1"/>
    </source>
</evidence>
<evidence type="ECO:0000256" key="5">
    <source>
        <dbReference type="ARBA" id="ARBA00022553"/>
    </source>
</evidence>
<dbReference type="InterPro" id="IPR050640">
    <property type="entry name" value="Bact_2-comp_sensor_kinase"/>
</dbReference>
<dbReference type="InterPro" id="IPR033479">
    <property type="entry name" value="dCache_1"/>
</dbReference>
<dbReference type="InterPro" id="IPR003594">
    <property type="entry name" value="HATPase_dom"/>
</dbReference>
<dbReference type="SMART" id="SM00304">
    <property type="entry name" value="HAMP"/>
    <property type="match status" value="1"/>
</dbReference>
<feature type="transmembrane region" description="Helical" evidence="12">
    <location>
        <begin position="20"/>
        <end position="45"/>
    </location>
</feature>